<keyword evidence="2" id="KW-1185">Reference proteome</keyword>
<dbReference type="Proteomes" id="UP001596505">
    <property type="component" value="Unassembled WGS sequence"/>
</dbReference>
<reference evidence="2" key="1">
    <citation type="journal article" date="2019" name="Int. J. Syst. Evol. Microbiol.">
        <title>The Global Catalogue of Microorganisms (GCM) 10K type strain sequencing project: providing services to taxonomists for standard genome sequencing and annotation.</title>
        <authorList>
            <consortium name="The Broad Institute Genomics Platform"/>
            <consortium name="The Broad Institute Genome Sequencing Center for Infectious Disease"/>
            <person name="Wu L."/>
            <person name="Ma J."/>
        </authorList>
    </citation>
    <scope>NUCLEOTIDE SEQUENCE [LARGE SCALE GENOMIC DNA]</scope>
    <source>
        <strain evidence="2">CGMCC 1.16305</strain>
    </source>
</reference>
<protein>
    <submittedName>
        <fullName evidence="1">Uncharacterized protein</fullName>
    </submittedName>
</protein>
<proteinExistence type="predicted"/>
<dbReference type="RefSeq" id="WP_380964426.1">
    <property type="nucleotide sequence ID" value="NZ_JBHTCO010000004.1"/>
</dbReference>
<comment type="caution">
    <text evidence="1">The sequence shown here is derived from an EMBL/GenBank/DDBJ whole genome shotgun (WGS) entry which is preliminary data.</text>
</comment>
<sequence>MKSIISFKVSTPQVKLVDLIDLYFYCANADQTIYLFYKGRTCKIDRITELVCFFLTAEEKEMLVIIEGQHAKRCMKVLKYHMYAREMFQQIG</sequence>
<accession>A0ABW2PTB7</accession>
<evidence type="ECO:0000313" key="2">
    <source>
        <dbReference type="Proteomes" id="UP001596505"/>
    </source>
</evidence>
<evidence type="ECO:0000313" key="1">
    <source>
        <dbReference type="EMBL" id="MFC7392369.1"/>
    </source>
</evidence>
<organism evidence="1 2">
    <name type="scientific">Scopulibacillus cellulosilyticus</name>
    <dbReference type="NCBI Taxonomy" id="2665665"/>
    <lineage>
        <taxon>Bacteria</taxon>
        <taxon>Bacillati</taxon>
        <taxon>Bacillota</taxon>
        <taxon>Bacilli</taxon>
        <taxon>Bacillales</taxon>
        <taxon>Sporolactobacillaceae</taxon>
        <taxon>Scopulibacillus</taxon>
    </lineage>
</organism>
<dbReference type="EMBL" id="JBHTCO010000004">
    <property type="protein sequence ID" value="MFC7392369.1"/>
    <property type="molecule type" value="Genomic_DNA"/>
</dbReference>
<name>A0ABW2PTB7_9BACL</name>
<gene>
    <name evidence="1" type="ORF">ACFQRG_05180</name>
</gene>